<reference evidence="1" key="2">
    <citation type="journal article" date="2015" name="Fish Shellfish Immunol.">
        <title>Early steps in the European eel (Anguilla anguilla)-Vibrio vulnificus interaction in the gills: Role of the RtxA13 toxin.</title>
        <authorList>
            <person name="Callol A."/>
            <person name="Pajuelo D."/>
            <person name="Ebbesson L."/>
            <person name="Teles M."/>
            <person name="MacKenzie S."/>
            <person name="Amaro C."/>
        </authorList>
    </citation>
    <scope>NUCLEOTIDE SEQUENCE</scope>
</reference>
<protein>
    <submittedName>
        <fullName evidence="1">Uncharacterized protein</fullName>
    </submittedName>
</protein>
<name>A0A0E9VUL5_ANGAN</name>
<evidence type="ECO:0000313" key="1">
    <source>
        <dbReference type="EMBL" id="JAH80963.1"/>
    </source>
</evidence>
<sequence length="26" mass="3038">MSTDLAYRFTRTQLKCKCKCPTSINQ</sequence>
<proteinExistence type="predicted"/>
<dbReference type="EMBL" id="GBXM01034865">
    <property type="protein sequence ID" value="JAH73712.1"/>
    <property type="molecule type" value="Transcribed_RNA"/>
</dbReference>
<organism evidence="1">
    <name type="scientific">Anguilla anguilla</name>
    <name type="common">European freshwater eel</name>
    <name type="synonym">Muraena anguilla</name>
    <dbReference type="NCBI Taxonomy" id="7936"/>
    <lineage>
        <taxon>Eukaryota</taxon>
        <taxon>Metazoa</taxon>
        <taxon>Chordata</taxon>
        <taxon>Craniata</taxon>
        <taxon>Vertebrata</taxon>
        <taxon>Euteleostomi</taxon>
        <taxon>Actinopterygii</taxon>
        <taxon>Neopterygii</taxon>
        <taxon>Teleostei</taxon>
        <taxon>Anguilliformes</taxon>
        <taxon>Anguillidae</taxon>
        <taxon>Anguilla</taxon>
    </lineage>
</organism>
<accession>A0A0E9VUL5</accession>
<reference evidence="1" key="1">
    <citation type="submission" date="2014-11" db="EMBL/GenBank/DDBJ databases">
        <authorList>
            <person name="Amaro Gonzalez C."/>
        </authorList>
    </citation>
    <scope>NUCLEOTIDE SEQUENCE</scope>
</reference>
<dbReference type="AlphaFoldDB" id="A0A0E9VUL5"/>
<dbReference type="EMBL" id="GBXM01027614">
    <property type="protein sequence ID" value="JAH80963.1"/>
    <property type="molecule type" value="Transcribed_RNA"/>
</dbReference>